<evidence type="ECO:0000313" key="2">
    <source>
        <dbReference type="Proteomes" id="UP001607302"/>
    </source>
</evidence>
<dbReference type="AlphaFoldDB" id="A0ABD2C706"/>
<protein>
    <submittedName>
        <fullName evidence="1">Uncharacterized protein</fullName>
    </submittedName>
</protein>
<dbReference type="Proteomes" id="UP001607302">
    <property type="component" value="Unassembled WGS sequence"/>
</dbReference>
<proteinExistence type="predicted"/>
<evidence type="ECO:0000313" key="1">
    <source>
        <dbReference type="EMBL" id="KAL2740810.1"/>
    </source>
</evidence>
<sequence>MKGVNLKKKVLQYNFNALNIIMFKLLKEIIIFHNSHTSSNSYDYYLLSYSHYHHIWHRSTGLLKILSIK</sequence>
<comment type="caution">
    <text evidence="1">The sequence shown here is derived from an EMBL/GenBank/DDBJ whole genome shotgun (WGS) entry which is preliminary data.</text>
</comment>
<organism evidence="1 2">
    <name type="scientific">Vespula squamosa</name>
    <name type="common">Southern yellow jacket</name>
    <name type="synonym">Wasp</name>
    <dbReference type="NCBI Taxonomy" id="30214"/>
    <lineage>
        <taxon>Eukaryota</taxon>
        <taxon>Metazoa</taxon>
        <taxon>Ecdysozoa</taxon>
        <taxon>Arthropoda</taxon>
        <taxon>Hexapoda</taxon>
        <taxon>Insecta</taxon>
        <taxon>Pterygota</taxon>
        <taxon>Neoptera</taxon>
        <taxon>Endopterygota</taxon>
        <taxon>Hymenoptera</taxon>
        <taxon>Apocrita</taxon>
        <taxon>Aculeata</taxon>
        <taxon>Vespoidea</taxon>
        <taxon>Vespidae</taxon>
        <taxon>Vespinae</taxon>
        <taxon>Vespula</taxon>
    </lineage>
</organism>
<accession>A0ABD2C706</accession>
<name>A0ABD2C706_VESSQ</name>
<gene>
    <name evidence="1" type="ORF">V1478_000951</name>
</gene>
<keyword evidence="2" id="KW-1185">Reference proteome</keyword>
<dbReference type="EMBL" id="JAUDFV010000020">
    <property type="protein sequence ID" value="KAL2740810.1"/>
    <property type="molecule type" value="Genomic_DNA"/>
</dbReference>
<reference evidence="1 2" key="1">
    <citation type="journal article" date="2024" name="Ann. Entomol. Soc. Am.">
        <title>Genomic analyses of the southern and eastern yellowjacket wasps (Hymenoptera: Vespidae) reveal evolutionary signatures of social life.</title>
        <authorList>
            <person name="Catto M.A."/>
            <person name="Caine P.B."/>
            <person name="Orr S.E."/>
            <person name="Hunt B.G."/>
            <person name="Goodisman M.A.D."/>
        </authorList>
    </citation>
    <scope>NUCLEOTIDE SEQUENCE [LARGE SCALE GENOMIC DNA]</scope>
    <source>
        <strain evidence="1">233</strain>
        <tissue evidence="1">Head and thorax</tissue>
    </source>
</reference>